<keyword evidence="2" id="KW-1185">Reference proteome</keyword>
<protein>
    <submittedName>
        <fullName evidence="1">Uncharacterized protein</fullName>
    </submittedName>
</protein>
<evidence type="ECO:0000313" key="2">
    <source>
        <dbReference type="Proteomes" id="UP000823775"/>
    </source>
</evidence>
<reference evidence="1 2" key="1">
    <citation type="journal article" date="2021" name="BMC Genomics">
        <title>Datura genome reveals duplications of psychoactive alkaloid biosynthetic genes and high mutation rate following tissue culture.</title>
        <authorList>
            <person name="Rajewski A."/>
            <person name="Carter-House D."/>
            <person name="Stajich J."/>
            <person name="Litt A."/>
        </authorList>
    </citation>
    <scope>NUCLEOTIDE SEQUENCE [LARGE SCALE GENOMIC DNA]</scope>
    <source>
        <strain evidence="1">AR-01</strain>
    </source>
</reference>
<evidence type="ECO:0000313" key="1">
    <source>
        <dbReference type="EMBL" id="MCD7452380.1"/>
    </source>
</evidence>
<sequence>MKIQCDVCEKAQATVICCADEEAALCKCDVKFMLQINWQVSTRASSSIASPTSFLLVIFAKIKQPSSSVLRIELSFARTVTKQFIPASNLAKNHQRFLATGIRGSLELKLQ</sequence>
<comment type="caution">
    <text evidence="1">The sequence shown here is derived from an EMBL/GenBank/DDBJ whole genome shotgun (WGS) entry which is preliminary data.</text>
</comment>
<name>A0ABS8RZX5_DATST</name>
<organism evidence="1 2">
    <name type="scientific">Datura stramonium</name>
    <name type="common">Jimsonweed</name>
    <name type="synonym">Common thornapple</name>
    <dbReference type="NCBI Taxonomy" id="4076"/>
    <lineage>
        <taxon>Eukaryota</taxon>
        <taxon>Viridiplantae</taxon>
        <taxon>Streptophyta</taxon>
        <taxon>Embryophyta</taxon>
        <taxon>Tracheophyta</taxon>
        <taxon>Spermatophyta</taxon>
        <taxon>Magnoliopsida</taxon>
        <taxon>eudicotyledons</taxon>
        <taxon>Gunneridae</taxon>
        <taxon>Pentapetalae</taxon>
        <taxon>asterids</taxon>
        <taxon>lamiids</taxon>
        <taxon>Solanales</taxon>
        <taxon>Solanaceae</taxon>
        <taxon>Solanoideae</taxon>
        <taxon>Datureae</taxon>
        <taxon>Datura</taxon>
    </lineage>
</organism>
<gene>
    <name evidence="1" type="ORF">HAX54_016365</name>
</gene>
<dbReference type="Proteomes" id="UP000823775">
    <property type="component" value="Unassembled WGS sequence"/>
</dbReference>
<proteinExistence type="predicted"/>
<dbReference type="EMBL" id="JACEIK010000206">
    <property type="protein sequence ID" value="MCD7452380.1"/>
    <property type="molecule type" value="Genomic_DNA"/>
</dbReference>
<accession>A0ABS8RZX5</accession>